<dbReference type="EMBL" id="JAGSOG010000219">
    <property type="protein sequence ID" value="MBR7837640.1"/>
    <property type="molecule type" value="Genomic_DNA"/>
</dbReference>
<sequence>MRVFVAGATGVLGTSAVGALIAGGHKVTGIARSGAKRDALAAAGASAVEADLFDPASLRHAVAGHDVVVNLATRIPPPAKGLRAGAWRENDRLREVASRNLAEAAAAEGVLRLIQEAISFVYEDNGPEWITEAQPVRATALTASSLTATDNAMGFADAYRFAVALRFGLLYGDDPVTREGLERVRRGKPVLIGPPEGYLSPIAVPDAGAAVVAALAAPSGVYNVSGPPLTRAEWAVEMAAAAGVPGSARFFSPLATKLLGRRVEPFTRSQRISSDAFHNATGWRAKTPVSQGLAAAEH</sequence>
<dbReference type="AlphaFoldDB" id="A0A941EU12"/>
<dbReference type="Pfam" id="PF13460">
    <property type="entry name" value="NAD_binding_10"/>
    <property type="match status" value="1"/>
</dbReference>
<comment type="caution">
    <text evidence="2">The sequence shown here is derived from an EMBL/GenBank/DDBJ whole genome shotgun (WGS) entry which is preliminary data.</text>
</comment>
<name>A0A941EU12_9ACTN</name>
<dbReference type="InterPro" id="IPR036291">
    <property type="entry name" value="NAD(P)-bd_dom_sf"/>
</dbReference>
<evidence type="ECO:0000259" key="1">
    <source>
        <dbReference type="Pfam" id="PF13460"/>
    </source>
</evidence>
<dbReference type="GO" id="GO:0005737">
    <property type="term" value="C:cytoplasm"/>
    <property type="evidence" value="ECO:0007669"/>
    <property type="project" value="TreeGrafter"/>
</dbReference>
<accession>A0A941EU12</accession>
<feature type="domain" description="NAD(P)-binding" evidence="1">
    <location>
        <begin position="7"/>
        <end position="129"/>
    </location>
</feature>
<evidence type="ECO:0000313" key="2">
    <source>
        <dbReference type="EMBL" id="MBR7837640.1"/>
    </source>
</evidence>
<dbReference type="SUPFAM" id="SSF51735">
    <property type="entry name" value="NAD(P)-binding Rossmann-fold domains"/>
    <property type="match status" value="1"/>
</dbReference>
<dbReference type="Gene3D" id="3.40.50.720">
    <property type="entry name" value="NAD(P)-binding Rossmann-like Domain"/>
    <property type="match status" value="1"/>
</dbReference>
<protein>
    <submittedName>
        <fullName evidence="2">NAD(P)-dependent oxidoreductase</fullName>
    </submittedName>
</protein>
<dbReference type="RefSeq" id="WP_212532107.1">
    <property type="nucleotide sequence ID" value="NZ_JAGSOG010000219.1"/>
</dbReference>
<evidence type="ECO:0000313" key="3">
    <source>
        <dbReference type="Proteomes" id="UP000675781"/>
    </source>
</evidence>
<dbReference type="PANTHER" id="PTHR48079">
    <property type="entry name" value="PROTEIN YEEZ"/>
    <property type="match status" value="1"/>
</dbReference>
<dbReference type="InterPro" id="IPR016040">
    <property type="entry name" value="NAD(P)-bd_dom"/>
</dbReference>
<keyword evidence="3" id="KW-1185">Reference proteome</keyword>
<proteinExistence type="predicted"/>
<dbReference type="GO" id="GO:0004029">
    <property type="term" value="F:aldehyde dehydrogenase (NAD+) activity"/>
    <property type="evidence" value="ECO:0007669"/>
    <property type="project" value="TreeGrafter"/>
</dbReference>
<dbReference type="PANTHER" id="PTHR48079:SF6">
    <property type="entry name" value="NAD(P)-BINDING DOMAIN-CONTAINING PROTEIN-RELATED"/>
    <property type="match status" value="1"/>
</dbReference>
<gene>
    <name evidence="2" type="ORF">KDL01_30450</name>
</gene>
<dbReference type="InterPro" id="IPR051783">
    <property type="entry name" value="NAD(P)-dependent_oxidoreduct"/>
</dbReference>
<dbReference type="Proteomes" id="UP000675781">
    <property type="component" value="Unassembled WGS sequence"/>
</dbReference>
<organism evidence="2 3">
    <name type="scientific">Actinospica durhamensis</name>
    <dbReference type="NCBI Taxonomy" id="1508375"/>
    <lineage>
        <taxon>Bacteria</taxon>
        <taxon>Bacillati</taxon>
        <taxon>Actinomycetota</taxon>
        <taxon>Actinomycetes</taxon>
        <taxon>Catenulisporales</taxon>
        <taxon>Actinospicaceae</taxon>
        <taxon>Actinospica</taxon>
    </lineage>
</organism>
<reference evidence="2" key="1">
    <citation type="submission" date="2021-04" db="EMBL/GenBank/DDBJ databases">
        <title>Genome based classification of Actinospica acidithermotolerans sp. nov., an actinobacterium isolated from an Indonesian hot spring.</title>
        <authorList>
            <person name="Kusuma A.B."/>
            <person name="Putra K.E."/>
            <person name="Nafisah S."/>
            <person name="Loh J."/>
            <person name="Nouioui I."/>
            <person name="Goodfellow M."/>
        </authorList>
    </citation>
    <scope>NUCLEOTIDE SEQUENCE</scope>
    <source>
        <strain evidence="2">CSCA 57</strain>
    </source>
</reference>